<reference evidence="2 3" key="1">
    <citation type="submission" date="2013-08" db="EMBL/GenBank/DDBJ databases">
        <authorList>
            <person name="Weinstock G."/>
            <person name="Sodergren E."/>
            <person name="Wylie T."/>
            <person name="Fulton L."/>
            <person name="Fulton R."/>
            <person name="Fronick C."/>
            <person name="O'Laughlin M."/>
            <person name="Godfrey J."/>
            <person name="Miner T."/>
            <person name="Herter B."/>
            <person name="Appelbaum E."/>
            <person name="Cordes M."/>
            <person name="Lek S."/>
            <person name="Wollam A."/>
            <person name="Pepin K.H."/>
            <person name="Palsikar V.B."/>
            <person name="Mitreva M."/>
            <person name="Wilson R.K."/>
        </authorList>
    </citation>
    <scope>NUCLEOTIDE SEQUENCE [LARGE SCALE GENOMIC DNA]</scope>
    <source>
        <strain evidence="2 3">ATCC 700332</strain>
    </source>
</reference>
<evidence type="ECO:0000313" key="2">
    <source>
        <dbReference type="EMBL" id="ERJ93431.1"/>
    </source>
</evidence>
<dbReference type="EMBL" id="AWVH01000025">
    <property type="protein sequence ID" value="ERJ93431.1"/>
    <property type="molecule type" value="Genomic_DNA"/>
</dbReference>
<dbReference type="Proteomes" id="UP000016649">
    <property type="component" value="Unassembled WGS sequence"/>
</dbReference>
<evidence type="ECO:0000256" key="1">
    <source>
        <dbReference type="SAM" id="Phobius"/>
    </source>
</evidence>
<dbReference type="RefSeq" id="WP_021687115.1">
    <property type="nucleotide sequence ID" value="NZ_KI260564.1"/>
</dbReference>
<dbReference type="PIRSF" id="PIRSF027391">
    <property type="entry name" value="Hpre_diP_synt_I"/>
    <property type="match status" value="1"/>
</dbReference>
<dbReference type="InterPro" id="IPR014535">
    <property type="entry name" value="Hpre_diP_synt_I"/>
</dbReference>
<feature type="transmembrane region" description="Helical" evidence="1">
    <location>
        <begin position="12"/>
        <end position="30"/>
    </location>
</feature>
<dbReference type="InterPro" id="IPR010898">
    <property type="entry name" value="Hpre_diP_synth_I"/>
</dbReference>
<keyword evidence="1" id="KW-0472">Membrane</keyword>
<keyword evidence="3" id="KW-1185">Reference proteome</keyword>
<sequence>MQNPDRVNRRNVTAFFAALCLFLSAIEYVIPKPLPFMRLGLANMPIVLALYVLKRKELCVLVLLKVIGQGFISGTFFSYIFLFSAAGSFAAAAAMFLLWRFGKTHVSSVGISLGGAFANTLAQIFMSRLMLFGDAVRFIAPVLLTGGFITGLLLGLITGMFMAYSRWFALVLTRGEMQ</sequence>
<organism evidence="2 3">
    <name type="scientific">Treponema lecithinolyticum ATCC 700332</name>
    <dbReference type="NCBI Taxonomy" id="1321815"/>
    <lineage>
        <taxon>Bacteria</taxon>
        <taxon>Pseudomonadati</taxon>
        <taxon>Spirochaetota</taxon>
        <taxon>Spirochaetia</taxon>
        <taxon>Spirochaetales</taxon>
        <taxon>Treponemataceae</taxon>
        <taxon>Treponema</taxon>
    </lineage>
</organism>
<feature type="transmembrane region" description="Helical" evidence="1">
    <location>
        <begin position="74"/>
        <end position="99"/>
    </location>
</feature>
<dbReference type="Gene3D" id="1.10.1760.20">
    <property type="match status" value="1"/>
</dbReference>
<accession>A0ABN0NZN8</accession>
<dbReference type="Pfam" id="PF07456">
    <property type="entry name" value="Hpre_diP_synt_I"/>
    <property type="match status" value="1"/>
</dbReference>
<proteinExistence type="predicted"/>
<evidence type="ECO:0000313" key="3">
    <source>
        <dbReference type="Proteomes" id="UP000016649"/>
    </source>
</evidence>
<feature type="transmembrane region" description="Helical" evidence="1">
    <location>
        <begin position="105"/>
        <end position="126"/>
    </location>
</feature>
<name>A0ABN0NZN8_TRELE</name>
<protein>
    <submittedName>
        <fullName evidence="2">Heptaprenyl diphosphate synthase component I</fullName>
    </submittedName>
</protein>
<gene>
    <name evidence="2" type="ORF">HMPREF9193_00897</name>
</gene>
<comment type="caution">
    <text evidence="2">The sequence shown here is derived from an EMBL/GenBank/DDBJ whole genome shotgun (WGS) entry which is preliminary data.</text>
</comment>
<keyword evidence="1" id="KW-1133">Transmembrane helix</keyword>
<feature type="transmembrane region" description="Helical" evidence="1">
    <location>
        <begin position="138"/>
        <end position="164"/>
    </location>
</feature>
<keyword evidence="1" id="KW-0812">Transmembrane</keyword>